<dbReference type="InterPro" id="IPR043504">
    <property type="entry name" value="Peptidase_S1_PA_chymotrypsin"/>
</dbReference>
<protein>
    <submittedName>
        <fullName evidence="5">Probable periplasmic serine endoprotease DegP-like</fullName>
    </submittedName>
</protein>
<evidence type="ECO:0000256" key="2">
    <source>
        <dbReference type="ARBA" id="ARBA00022670"/>
    </source>
</evidence>
<dbReference type="Pfam" id="PF13180">
    <property type="entry name" value="PDZ_2"/>
    <property type="match status" value="1"/>
</dbReference>
<dbReference type="SUPFAM" id="SSF50494">
    <property type="entry name" value="Trypsin-like serine proteases"/>
    <property type="match status" value="1"/>
</dbReference>
<dbReference type="GO" id="GO:0006508">
    <property type="term" value="P:proteolysis"/>
    <property type="evidence" value="ECO:0007669"/>
    <property type="project" value="UniProtKB-KW"/>
</dbReference>
<dbReference type="InterPro" id="IPR009003">
    <property type="entry name" value="Peptidase_S1_PA"/>
</dbReference>
<dbReference type="Gene3D" id="2.30.42.10">
    <property type="match status" value="1"/>
</dbReference>
<dbReference type="EMBL" id="CASHTH010001253">
    <property type="protein sequence ID" value="CAI8013316.1"/>
    <property type="molecule type" value="Genomic_DNA"/>
</dbReference>
<dbReference type="SUPFAM" id="SSF50156">
    <property type="entry name" value="PDZ domain-like"/>
    <property type="match status" value="1"/>
</dbReference>
<name>A0AA35WDK0_GEOBA</name>
<keyword evidence="6" id="KW-1185">Reference proteome</keyword>
<dbReference type="PRINTS" id="PR00834">
    <property type="entry name" value="PROTEASES2C"/>
</dbReference>
<sequence length="412" mass="45190">MKLRNTLRNPVRVILILAALIVVTGIVISWDTDELTLQTAIGQTNDTLETSEDFQYLERANRAFINLVARTRPAVVQITTITERNRRDGLQGQQFSPEEEDLFRRFFRERAPRDLTEPVRGIGSGVIVSDDGYILTNNHVIEGADEITVTLANQKEYTAKLIGRDAAGTKVSGTDLALLKIDDSDALEVGEWVIAIGTPLNFSQTVTRGIVSAKGRAEFREIPYSDFIQTDAPINRGNSGGALINIRGELVGINTLIATGGFTTGNIGIGFSIPSNLAQQVLPQLIENGKVERAWLGISMAPVDSDLADERNLDTPRGAHVKAVGKGSPAEKGGIQPGDIIVEFNDETVRDRSHLQLLVGAAKIGKSVDLTVLREDNQEKQLSVNWRNGQRQFWQNSTRSNKNPLRVSRSET</sequence>
<accession>A0AA35WDK0</accession>
<comment type="caution">
    <text evidence="5">The sequence shown here is derived from an EMBL/GenBank/DDBJ whole genome shotgun (WGS) entry which is preliminary data.</text>
</comment>
<dbReference type="InterPro" id="IPR001940">
    <property type="entry name" value="Peptidase_S1C"/>
</dbReference>
<keyword evidence="2" id="KW-0645">Protease</keyword>
<evidence type="ECO:0000259" key="4">
    <source>
        <dbReference type="PROSITE" id="PS50106"/>
    </source>
</evidence>
<comment type="similarity">
    <text evidence="1">Belongs to the peptidase S1C family.</text>
</comment>
<dbReference type="InterPro" id="IPR001478">
    <property type="entry name" value="PDZ"/>
</dbReference>
<keyword evidence="3" id="KW-0378">Hydrolase</keyword>
<gene>
    <name evidence="5" type="ORF">GBAR_LOCUS8462</name>
</gene>
<dbReference type="Pfam" id="PF13365">
    <property type="entry name" value="Trypsin_2"/>
    <property type="match status" value="1"/>
</dbReference>
<dbReference type="PROSITE" id="PS50106">
    <property type="entry name" value="PDZ"/>
    <property type="match status" value="1"/>
</dbReference>
<evidence type="ECO:0000256" key="3">
    <source>
        <dbReference type="ARBA" id="ARBA00022801"/>
    </source>
</evidence>
<dbReference type="Proteomes" id="UP001174909">
    <property type="component" value="Unassembled WGS sequence"/>
</dbReference>
<organism evidence="5 6">
    <name type="scientific">Geodia barretti</name>
    <name type="common">Barrett's horny sponge</name>
    <dbReference type="NCBI Taxonomy" id="519541"/>
    <lineage>
        <taxon>Eukaryota</taxon>
        <taxon>Metazoa</taxon>
        <taxon>Porifera</taxon>
        <taxon>Demospongiae</taxon>
        <taxon>Heteroscleromorpha</taxon>
        <taxon>Tetractinellida</taxon>
        <taxon>Astrophorina</taxon>
        <taxon>Geodiidae</taxon>
        <taxon>Geodia</taxon>
    </lineage>
</organism>
<evidence type="ECO:0000256" key="1">
    <source>
        <dbReference type="ARBA" id="ARBA00010541"/>
    </source>
</evidence>
<evidence type="ECO:0000313" key="5">
    <source>
        <dbReference type="EMBL" id="CAI8013316.1"/>
    </source>
</evidence>
<dbReference type="Gene3D" id="2.40.10.10">
    <property type="entry name" value="Trypsin-like serine proteases"/>
    <property type="match status" value="2"/>
</dbReference>
<dbReference type="GO" id="GO:0004252">
    <property type="term" value="F:serine-type endopeptidase activity"/>
    <property type="evidence" value="ECO:0007669"/>
    <property type="project" value="InterPro"/>
</dbReference>
<dbReference type="InterPro" id="IPR036034">
    <property type="entry name" value="PDZ_sf"/>
</dbReference>
<evidence type="ECO:0000313" key="6">
    <source>
        <dbReference type="Proteomes" id="UP001174909"/>
    </source>
</evidence>
<dbReference type="PANTHER" id="PTHR43343:SF3">
    <property type="entry name" value="PROTEASE DO-LIKE 8, CHLOROPLASTIC"/>
    <property type="match status" value="1"/>
</dbReference>
<dbReference type="InterPro" id="IPR051201">
    <property type="entry name" value="Chloro_Bact_Ser_Proteases"/>
</dbReference>
<reference evidence="5" key="1">
    <citation type="submission" date="2023-03" db="EMBL/GenBank/DDBJ databases">
        <authorList>
            <person name="Steffen K."/>
            <person name="Cardenas P."/>
        </authorList>
    </citation>
    <scope>NUCLEOTIDE SEQUENCE</scope>
</reference>
<dbReference type="SMART" id="SM00228">
    <property type="entry name" value="PDZ"/>
    <property type="match status" value="1"/>
</dbReference>
<proteinExistence type="inferred from homology"/>
<dbReference type="PANTHER" id="PTHR43343">
    <property type="entry name" value="PEPTIDASE S12"/>
    <property type="match status" value="1"/>
</dbReference>
<feature type="domain" description="PDZ" evidence="4">
    <location>
        <begin position="285"/>
        <end position="376"/>
    </location>
</feature>
<dbReference type="AlphaFoldDB" id="A0AA35WDK0"/>